<evidence type="ECO:0000313" key="3">
    <source>
        <dbReference type="Proteomes" id="UP001280121"/>
    </source>
</evidence>
<comment type="caution">
    <text evidence="2">The sequence shown here is derived from an EMBL/GenBank/DDBJ whole genome shotgun (WGS) entry which is preliminary data.</text>
</comment>
<name>A0AAD9XB07_9ROSI</name>
<keyword evidence="3" id="KW-1185">Reference proteome</keyword>
<dbReference type="EMBL" id="JANJYI010000003">
    <property type="protein sequence ID" value="KAK2655997.1"/>
    <property type="molecule type" value="Genomic_DNA"/>
</dbReference>
<evidence type="ECO:0000313" key="2">
    <source>
        <dbReference type="EMBL" id="KAK2655997.1"/>
    </source>
</evidence>
<gene>
    <name evidence="2" type="ORF">Ddye_009049</name>
</gene>
<reference evidence="2" key="1">
    <citation type="journal article" date="2023" name="Plant J.">
        <title>Genome sequences and population genomics provide insights into the demographic history, inbreeding, and mutation load of two 'living fossil' tree species of Dipteronia.</title>
        <authorList>
            <person name="Feng Y."/>
            <person name="Comes H.P."/>
            <person name="Chen J."/>
            <person name="Zhu S."/>
            <person name="Lu R."/>
            <person name="Zhang X."/>
            <person name="Li P."/>
            <person name="Qiu J."/>
            <person name="Olsen K.M."/>
            <person name="Qiu Y."/>
        </authorList>
    </citation>
    <scope>NUCLEOTIDE SEQUENCE</scope>
    <source>
        <strain evidence="2">KIB01</strain>
    </source>
</reference>
<sequence length="69" mass="7316">MADKSNVSSSVPLETPNVNPSVGLDTSAVNSLLMGEVPIVLPSVATIKRAINSLVRNMHDPVKSQYVVK</sequence>
<protein>
    <submittedName>
        <fullName evidence="2">Uncharacterized protein</fullName>
    </submittedName>
</protein>
<accession>A0AAD9XB07</accession>
<feature type="region of interest" description="Disordered" evidence="1">
    <location>
        <begin position="1"/>
        <end position="20"/>
    </location>
</feature>
<organism evidence="2 3">
    <name type="scientific">Dipteronia dyeriana</name>
    <dbReference type="NCBI Taxonomy" id="168575"/>
    <lineage>
        <taxon>Eukaryota</taxon>
        <taxon>Viridiplantae</taxon>
        <taxon>Streptophyta</taxon>
        <taxon>Embryophyta</taxon>
        <taxon>Tracheophyta</taxon>
        <taxon>Spermatophyta</taxon>
        <taxon>Magnoliopsida</taxon>
        <taxon>eudicotyledons</taxon>
        <taxon>Gunneridae</taxon>
        <taxon>Pentapetalae</taxon>
        <taxon>rosids</taxon>
        <taxon>malvids</taxon>
        <taxon>Sapindales</taxon>
        <taxon>Sapindaceae</taxon>
        <taxon>Hippocastanoideae</taxon>
        <taxon>Acereae</taxon>
        <taxon>Dipteronia</taxon>
    </lineage>
</organism>
<evidence type="ECO:0000256" key="1">
    <source>
        <dbReference type="SAM" id="MobiDB-lite"/>
    </source>
</evidence>
<dbReference type="AlphaFoldDB" id="A0AAD9XB07"/>
<dbReference type="Proteomes" id="UP001280121">
    <property type="component" value="Unassembled WGS sequence"/>
</dbReference>
<proteinExistence type="predicted"/>